<dbReference type="Proteomes" id="UP000431269">
    <property type="component" value="Chromosome"/>
</dbReference>
<proteinExistence type="predicted"/>
<evidence type="ECO:0000259" key="3">
    <source>
        <dbReference type="PROSITE" id="PS50104"/>
    </source>
</evidence>
<evidence type="ECO:0000313" key="5">
    <source>
        <dbReference type="Proteomes" id="UP000431269"/>
    </source>
</evidence>
<dbReference type="Pfam" id="PF13676">
    <property type="entry name" value="TIR_2"/>
    <property type="match status" value="1"/>
</dbReference>
<name>A0A6I6MNU5_9CAUL</name>
<evidence type="ECO:0000313" key="4">
    <source>
        <dbReference type="EMBL" id="QGZ94594.1"/>
    </source>
</evidence>
<dbReference type="EMBL" id="CP047045">
    <property type="protein sequence ID" value="QGZ94594.1"/>
    <property type="molecule type" value="Genomic_DNA"/>
</dbReference>
<sequence>MTVFIAHAPADQDAAEALEKFIERRGQFAELDDGQTAMRPVQPNDVVVLLISQKLVFAPTRLRLEQRALDAWAEGRLVAVKLDHGIAPVGLRDLPFIDASFEAQREFKWQEVANTIRDRLKAPPASRTPPPSGGPAPPWRDHLKKIDAARETAEGRSDAEVVRKKAAGSSRVALLVCLILMLPGLGALIASGAIWLVNRIGPTPGTFADLLAGIDALGVAWGLPSGITVPIFGAAIVLMVLAPIGYVLSRGAARRKMDEYAKEHPEIYEDYEAPVAPPTTDAVFVSYARANATSVLPVIEGAKEQGRTFWLDQQNIAGGEGWAGEIVRAIKAAKGVLVMCSKAAFESDHVKREIYLADRYRKKLVPVFIEQAEPPEDFEYFFAGVQMTNLFETPEAERPEALVRALGAAS</sequence>
<dbReference type="SMART" id="SM00255">
    <property type="entry name" value="TIR"/>
    <property type="match status" value="1"/>
</dbReference>
<keyword evidence="2" id="KW-1133">Transmembrane helix</keyword>
<dbReference type="AlphaFoldDB" id="A0A6I6MNU5"/>
<protein>
    <recommendedName>
        <fullName evidence="3">TIR domain-containing protein</fullName>
    </recommendedName>
</protein>
<dbReference type="RefSeq" id="WP_158765521.1">
    <property type="nucleotide sequence ID" value="NZ_CP047045.1"/>
</dbReference>
<evidence type="ECO:0000256" key="1">
    <source>
        <dbReference type="SAM" id="MobiDB-lite"/>
    </source>
</evidence>
<gene>
    <name evidence="4" type="ORF">DSM104635_01414</name>
</gene>
<keyword evidence="5" id="KW-1185">Reference proteome</keyword>
<feature type="transmembrane region" description="Helical" evidence="2">
    <location>
        <begin position="227"/>
        <end position="248"/>
    </location>
</feature>
<feature type="compositionally biased region" description="Pro residues" evidence="1">
    <location>
        <begin position="126"/>
        <end position="138"/>
    </location>
</feature>
<accession>A0A6I6MNU5</accession>
<feature type="domain" description="TIR" evidence="3">
    <location>
        <begin position="279"/>
        <end position="410"/>
    </location>
</feature>
<dbReference type="InterPro" id="IPR000157">
    <property type="entry name" value="TIR_dom"/>
</dbReference>
<feature type="region of interest" description="Disordered" evidence="1">
    <location>
        <begin position="120"/>
        <end position="141"/>
    </location>
</feature>
<dbReference type="PROSITE" id="PS50104">
    <property type="entry name" value="TIR"/>
    <property type="match status" value="1"/>
</dbReference>
<dbReference type="SUPFAM" id="SSF52200">
    <property type="entry name" value="Toll/Interleukin receptor TIR domain"/>
    <property type="match status" value="1"/>
</dbReference>
<dbReference type="InterPro" id="IPR035897">
    <property type="entry name" value="Toll_tir_struct_dom_sf"/>
</dbReference>
<reference evidence="5" key="1">
    <citation type="submission" date="2019-12" db="EMBL/GenBank/DDBJ databases">
        <title>Complete genome of Terracaulis silvestris 0127_4.</title>
        <authorList>
            <person name="Vieira S."/>
            <person name="Riedel T."/>
            <person name="Sproer C."/>
            <person name="Pascual J."/>
            <person name="Boedeker C."/>
            <person name="Overmann J."/>
        </authorList>
    </citation>
    <scope>NUCLEOTIDE SEQUENCE [LARGE SCALE GENOMIC DNA]</scope>
    <source>
        <strain evidence="5">0127_4</strain>
    </source>
</reference>
<evidence type="ECO:0000256" key="2">
    <source>
        <dbReference type="SAM" id="Phobius"/>
    </source>
</evidence>
<keyword evidence="2" id="KW-0472">Membrane</keyword>
<organism evidence="4 5">
    <name type="scientific">Terricaulis silvestris</name>
    <dbReference type="NCBI Taxonomy" id="2686094"/>
    <lineage>
        <taxon>Bacteria</taxon>
        <taxon>Pseudomonadati</taxon>
        <taxon>Pseudomonadota</taxon>
        <taxon>Alphaproteobacteria</taxon>
        <taxon>Caulobacterales</taxon>
        <taxon>Caulobacteraceae</taxon>
        <taxon>Terricaulis</taxon>
    </lineage>
</organism>
<keyword evidence="2" id="KW-0812">Transmembrane</keyword>
<dbReference type="Gene3D" id="3.40.50.10140">
    <property type="entry name" value="Toll/interleukin-1 receptor homology (TIR) domain"/>
    <property type="match status" value="1"/>
</dbReference>
<feature type="transmembrane region" description="Helical" evidence="2">
    <location>
        <begin position="172"/>
        <end position="197"/>
    </location>
</feature>
<dbReference type="KEGG" id="tsv:DSM104635_01414"/>
<dbReference type="GO" id="GO:0007165">
    <property type="term" value="P:signal transduction"/>
    <property type="evidence" value="ECO:0007669"/>
    <property type="project" value="InterPro"/>
</dbReference>